<name>A0ABT2QKI4_9EURY</name>
<dbReference type="Proteomes" id="UP001320972">
    <property type="component" value="Unassembled WGS sequence"/>
</dbReference>
<keyword evidence="1" id="KW-0479">Metal-binding</keyword>
<gene>
    <name evidence="4" type="ORF">OB955_22450</name>
</gene>
<dbReference type="SMART" id="SM01007">
    <property type="entry name" value="Aldolase_II"/>
    <property type="match status" value="1"/>
</dbReference>
<dbReference type="InterPro" id="IPR050197">
    <property type="entry name" value="Aldolase_class_II_sugar_metab"/>
</dbReference>
<keyword evidence="5" id="KW-1185">Reference proteome</keyword>
<dbReference type="Gene3D" id="3.40.225.10">
    <property type="entry name" value="Class II aldolase/adducin N-terminal domain"/>
    <property type="match status" value="1"/>
</dbReference>
<dbReference type="Pfam" id="PF00596">
    <property type="entry name" value="Aldolase_II"/>
    <property type="match status" value="1"/>
</dbReference>
<keyword evidence="2" id="KW-0456">Lyase</keyword>
<feature type="domain" description="Class II aldolase/adducin N-terminal" evidence="3">
    <location>
        <begin position="11"/>
        <end position="186"/>
    </location>
</feature>
<evidence type="ECO:0000256" key="1">
    <source>
        <dbReference type="ARBA" id="ARBA00022723"/>
    </source>
</evidence>
<protein>
    <submittedName>
        <fullName evidence="4">Class II aldolase/adducin family protein</fullName>
    </submittedName>
</protein>
<evidence type="ECO:0000256" key="2">
    <source>
        <dbReference type="ARBA" id="ARBA00023239"/>
    </source>
</evidence>
<dbReference type="PANTHER" id="PTHR22789">
    <property type="entry name" value="FUCULOSE PHOSPHATE ALDOLASE"/>
    <property type="match status" value="1"/>
</dbReference>
<dbReference type="PANTHER" id="PTHR22789:SF0">
    <property type="entry name" value="3-OXO-TETRONATE 4-PHOSPHATE DECARBOXYLASE-RELATED"/>
    <property type="match status" value="1"/>
</dbReference>
<dbReference type="InterPro" id="IPR036409">
    <property type="entry name" value="Aldolase_II/adducin_N_sf"/>
</dbReference>
<dbReference type="SUPFAM" id="SSF53639">
    <property type="entry name" value="AraD/HMP-PK domain-like"/>
    <property type="match status" value="1"/>
</dbReference>
<dbReference type="EMBL" id="JAOPKB010000019">
    <property type="protein sequence ID" value="MCU4975455.1"/>
    <property type="molecule type" value="Genomic_DNA"/>
</dbReference>
<evidence type="ECO:0000313" key="5">
    <source>
        <dbReference type="Proteomes" id="UP001320972"/>
    </source>
</evidence>
<sequence length="210" mass="22814">MTGWDEQRAREAIARYGERLLEDGLTRHTGGNVSVRVDNDRFAISPSGVPYPEVDPSAVPVVTTEGELVDGVNEPSSETPMHATVYRERPDAGGIVHTHSPFASAYATAGRPIEPAYYLVALVGDRVPVSAYEMPGSWELGERAVAALEDRNGVLLRNHGVLTVGSTIEDAYEVAVQLEHVAEVTYRAEHLGGPEILSADDVRDLVEYFD</sequence>
<reference evidence="4 5" key="1">
    <citation type="submission" date="2022-09" db="EMBL/GenBank/DDBJ databases">
        <title>Enrichment on poylsaccharides allowed isolation of novel metabolic and taxonomic groups of Haloarchaea.</title>
        <authorList>
            <person name="Sorokin D.Y."/>
            <person name="Elcheninov A.G."/>
            <person name="Khizhniak T.V."/>
            <person name="Kolganova T.V."/>
            <person name="Kublanov I.V."/>
        </authorList>
    </citation>
    <scope>NUCLEOTIDE SEQUENCE [LARGE SCALE GENOMIC DNA]</scope>
    <source>
        <strain evidence="4 5">AArc-m2/3/4</strain>
    </source>
</reference>
<comment type="caution">
    <text evidence="4">The sequence shown here is derived from an EMBL/GenBank/DDBJ whole genome shotgun (WGS) entry which is preliminary data.</text>
</comment>
<dbReference type="InterPro" id="IPR001303">
    <property type="entry name" value="Aldolase_II/adducin_N"/>
</dbReference>
<organism evidence="4 5">
    <name type="scientific">Natronoglomus mannanivorans</name>
    <dbReference type="NCBI Taxonomy" id="2979990"/>
    <lineage>
        <taxon>Archaea</taxon>
        <taxon>Methanobacteriati</taxon>
        <taxon>Methanobacteriota</taxon>
        <taxon>Stenosarchaea group</taxon>
        <taxon>Halobacteria</taxon>
        <taxon>Halobacteriales</taxon>
        <taxon>Natrialbaceae</taxon>
        <taxon>Natronoglomus</taxon>
    </lineage>
</organism>
<accession>A0ABT2QKI4</accession>
<evidence type="ECO:0000313" key="4">
    <source>
        <dbReference type="EMBL" id="MCU4975455.1"/>
    </source>
</evidence>
<proteinExistence type="predicted"/>
<evidence type="ECO:0000259" key="3">
    <source>
        <dbReference type="SMART" id="SM01007"/>
    </source>
</evidence>
<dbReference type="RefSeq" id="WP_338009172.1">
    <property type="nucleotide sequence ID" value="NZ_JAOPKB010000019.1"/>
</dbReference>